<name>A0A8E2JE12_9PEZI</name>
<dbReference type="Proteomes" id="UP000250266">
    <property type="component" value="Unassembled WGS sequence"/>
</dbReference>
<dbReference type="OrthoDB" id="17560at2759"/>
<organism evidence="1 2">
    <name type="scientific">Lepidopterella palustris CBS 459.81</name>
    <dbReference type="NCBI Taxonomy" id="1314670"/>
    <lineage>
        <taxon>Eukaryota</taxon>
        <taxon>Fungi</taxon>
        <taxon>Dikarya</taxon>
        <taxon>Ascomycota</taxon>
        <taxon>Pezizomycotina</taxon>
        <taxon>Dothideomycetes</taxon>
        <taxon>Pleosporomycetidae</taxon>
        <taxon>Mytilinidiales</taxon>
        <taxon>Argynnaceae</taxon>
        <taxon>Lepidopterella</taxon>
    </lineage>
</organism>
<sequence>MYMSMFLQLPLHTSALLRGSQTPHPSQRSRNLNRIPKTSPTSKTIIFLVEFFGFALTNNRLLVDNYATADNTVYIPDLHQVSVGHKATETAKIGATLDLWLIKYREAVAKPLANGFIHKVKGIKGVLEKKKAEGTESEVQVYERQVHGLALRGERGVLESESEREAMDRAE</sequence>
<proteinExistence type="predicted"/>
<gene>
    <name evidence="1" type="ORF">K432DRAFT_394220</name>
</gene>
<evidence type="ECO:0000313" key="2">
    <source>
        <dbReference type="Proteomes" id="UP000250266"/>
    </source>
</evidence>
<dbReference type="EMBL" id="KV745024">
    <property type="protein sequence ID" value="OCK79079.1"/>
    <property type="molecule type" value="Genomic_DNA"/>
</dbReference>
<protein>
    <submittedName>
        <fullName evidence="1">Uncharacterized protein</fullName>
    </submittedName>
</protein>
<reference evidence="1 2" key="1">
    <citation type="journal article" date="2016" name="Nat. Commun.">
        <title>Ectomycorrhizal ecology is imprinted in the genome of the dominant symbiotic fungus Cenococcum geophilum.</title>
        <authorList>
            <consortium name="DOE Joint Genome Institute"/>
            <person name="Peter M."/>
            <person name="Kohler A."/>
            <person name="Ohm R.A."/>
            <person name="Kuo A."/>
            <person name="Krutzmann J."/>
            <person name="Morin E."/>
            <person name="Arend M."/>
            <person name="Barry K.W."/>
            <person name="Binder M."/>
            <person name="Choi C."/>
            <person name="Clum A."/>
            <person name="Copeland A."/>
            <person name="Grisel N."/>
            <person name="Haridas S."/>
            <person name="Kipfer T."/>
            <person name="LaButti K."/>
            <person name="Lindquist E."/>
            <person name="Lipzen A."/>
            <person name="Maire R."/>
            <person name="Meier B."/>
            <person name="Mihaltcheva S."/>
            <person name="Molinier V."/>
            <person name="Murat C."/>
            <person name="Poggeler S."/>
            <person name="Quandt C.A."/>
            <person name="Sperisen C."/>
            <person name="Tritt A."/>
            <person name="Tisserant E."/>
            <person name="Crous P.W."/>
            <person name="Henrissat B."/>
            <person name="Nehls U."/>
            <person name="Egli S."/>
            <person name="Spatafora J.W."/>
            <person name="Grigoriev I.V."/>
            <person name="Martin F.M."/>
        </authorList>
    </citation>
    <scope>NUCLEOTIDE SEQUENCE [LARGE SCALE GENOMIC DNA]</scope>
    <source>
        <strain evidence="1 2">CBS 459.81</strain>
    </source>
</reference>
<accession>A0A8E2JE12</accession>
<keyword evidence="2" id="KW-1185">Reference proteome</keyword>
<dbReference type="AlphaFoldDB" id="A0A8E2JE12"/>
<evidence type="ECO:0000313" key="1">
    <source>
        <dbReference type="EMBL" id="OCK79079.1"/>
    </source>
</evidence>